<dbReference type="Proteomes" id="UP001500582">
    <property type="component" value="Unassembled WGS sequence"/>
</dbReference>
<dbReference type="InterPro" id="IPR029787">
    <property type="entry name" value="Nucleotide_cyclase"/>
</dbReference>
<keyword evidence="6" id="KW-1185">Reference proteome</keyword>
<dbReference type="Pfam" id="PF00211">
    <property type="entry name" value="Guanylate_cyc"/>
    <property type="match status" value="1"/>
</dbReference>
<evidence type="ECO:0000313" key="6">
    <source>
        <dbReference type="Proteomes" id="UP001500582"/>
    </source>
</evidence>
<comment type="caution">
    <text evidence="5">The sequence shown here is derived from an EMBL/GenBank/DDBJ whole genome shotgun (WGS) entry which is preliminary data.</text>
</comment>
<organism evidence="5 6">
    <name type="scientific">Mucilaginibacter gynuensis</name>
    <dbReference type="NCBI Taxonomy" id="1302236"/>
    <lineage>
        <taxon>Bacteria</taxon>
        <taxon>Pseudomonadati</taxon>
        <taxon>Bacteroidota</taxon>
        <taxon>Sphingobacteriia</taxon>
        <taxon>Sphingobacteriales</taxon>
        <taxon>Sphingobacteriaceae</taxon>
        <taxon>Mucilaginibacter</taxon>
    </lineage>
</organism>
<feature type="domain" description="Guanylate cyclase" evidence="4">
    <location>
        <begin position="55"/>
        <end position="188"/>
    </location>
</feature>
<dbReference type="InterPro" id="IPR050697">
    <property type="entry name" value="Adenylyl/Guanylyl_Cyclase_3/4"/>
</dbReference>
<evidence type="ECO:0000313" key="5">
    <source>
        <dbReference type="EMBL" id="GAA4310844.1"/>
    </source>
</evidence>
<dbReference type="SUPFAM" id="SSF55073">
    <property type="entry name" value="Nucleotide cyclase"/>
    <property type="match status" value="1"/>
</dbReference>
<dbReference type="PANTHER" id="PTHR43081:SF17">
    <property type="entry name" value="BLL5647 PROTEIN"/>
    <property type="match status" value="1"/>
</dbReference>
<keyword evidence="3" id="KW-0472">Membrane</keyword>
<evidence type="ECO:0000256" key="3">
    <source>
        <dbReference type="ARBA" id="ARBA00023136"/>
    </source>
</evidence>
<gene>
    <name evidence="5" type="ORF">GCM10023149_05670</name>
</gene>
<dbReference type="RefSeq" id="WP_345209472.1">
    <property type="nucleotide sequence ID" value="NZ_BAABFT010000001.1"/>
</dbReference>
<evidence type="ECO:0000256" key="1">
    <source>
        <dbReference type="ARBA" id="ARBA00004651"/>
    </source>
</evidence>
<proteinExistence type="predicted"/>
<dbReference type="EMBL" id="BAABFT010000001">
    <property type="protein sequence ID" value="GAA4310844.1"/>
    <property type="molecule type" value="Genomic_DNA"/>
</dbReference>
<keyword evidence="2" id="KW-1003">Cell membrane</keyword>
<evidence type="ECO:0000256" key="2">
    <source>
        <dbReference type="ARBA" id="ARBA00022475"/>
    </source>
</evidence>
<sequence length="259" mass="28515">MENNYTTDNQGIVSNGQPVENESLANCCPQLIEGLLDNSQDNKQLRVADREEELAILFLDIRNFSSLMESRPAMEVIQVVRRLFTVFNGIVGKFKGKVVETAGDSLYAVFGLQTSIRDAAAHAFQSAKLMFETLNMFNEAYAVPYYNNPLEIGIGMHAGNVVVGQFGLDERERLTVMGLPVNIAARLQAATKQYNNDMVISEEAYSLLGTDESGHERRTVSLHGLSSTQNIRLVGKPYAKALPPQTSGPELDWLLAISG</sequence>
<dbReference type="PROSITE" id="PS50125">
    <property type="entry name" value="GUANYLATE_CYCLASE_2"/>
    <property type="match status" value="1"/>
</dbReference>
<accession>A0ABP8FTQ7</accession>
<dbReference type="InterPro" id="IPR001054">
    <property type="entry name" value="A/G_cyclase"/>
</dbReference>
<dbReference type="SMART" id="SM00044">
    <property type="entry name" value="CYCc"/>
    <property type="match status" value="1"/>
</dbReference>
<protein>
    <recommendedName>
        <fullName evidence="4">Guanylate cyclase domain-containing protein</fullName>
    </recommendedName>
</protein>
<reference evidence="6" key="1">
    <citation type="journal article" date="2019" name="Int. J. Syst. Evol. Microbiol.">
        <title>The Global Catalogue of Microorganisms (GCM) 10K type strain sequencing project: providing services to taxonomists for standard genome sequencing and annotation.</title>
        <authorList>
            <consortium name="The Broad Institute Genomics Platform"/>
            <consortium name="The Broad Institute Genome Sequencing Center for Infectious Disease"/>
            <person name="Wu L."/>
            <person name="Ma J."/>
        </authorList>
    </citation>
    <scope>NUCLEOTIDE SEQUENCE [LARGE SCALE GENOMIC DNA]</scope>
    <source>
        <strain evidence="6">JCM 17705</strain>
    </source>
</reference>
<dbReference type="Gene3D" id="3.30.70.1230">
    <property type="entry name" value="Nucleotide cyclase"/>
    <property type="match status" value="1"/>
</dbReference>
<dbReference type="CDD" id="cd07302">
    <property type="entry name" value="CHD"/>
    <property type="match status" value="1"/>
</dbReference>
<name>A0ABP8FTQ7_9SPHI</name>
<comment type="subcellular location">
    <subcellularLocation>
        <location evidence="1">Cell membrane</location>
        <topology evidence="1">Multi-pass membrane protein</topology>
    </subcellularLocation>
</comment>
<evidence type="ECO:0000259" key="4">
    <source>
        <dbReference type="PROSITE" id="PS50125"/>
    </source>
</evidence>
<dbReference type="PANTHER" id="PTHR43081">
    <property type="entry name" value="ADENYLATE CYCLASE, TERMINAL-DIFFERENTIATION SPECIFIC-RELATED"/>
    <property type="match status" value="1"/>
</dbReference>